<dbReference type="PANTHER" id="PTHR43047:SF72">
    <property type="entry name" value="OSMOSENSING HISTIDINE PROTEIN KINASE SLN1"/>
    <property type="match status" value="1"/>
</dbReference>
<dbReference type="CDD" id="cd00082">
    <property type="entry name" value="HisKA"/>
    <property type="match status" value="1"/>
</dbReference>
<dbReference type="GO" id="GO:0016301">
    <property type="term" value="F:kinase activity"/>
    <property type="evidence" value="ECO:0007669"/>
    <property type="project" value="UniProtKB-KW"/>
</dbReference>
<dbReference type="InterPro" id="IPR036097">
    <property type="entry name" value="HisK_dim/P_sf"/>
</dbReference>
<evidence type="ECO:0000256" key="1">
    <source>
        <dbReference type="ARBA" id="ARBA00000085"/>
    </source>
</evidence>
<dbReference type="InterPro" id="IPR036890">
    <property type="entry name" value="HATPase_C_sf"/>
</dbReference>
<keyword evidence="3" id="KW-0597">Phosphoprotein</keyword>
<proteinExistence type="predicted"/>
<dbReference type="SUPFAM" id="SSF55874">
    <property type="entry name" value="ATPase domain of HSP90 chaperone/DNA topoisomerase II/histidine kinase"/>
    <property type="match status" value="1"/>
</dbReference>
<keyword evidence="10" id="KW-1185">Reference proteome</keyword>
<dbReference type="SMART" id="SM00388">
    <property type="entry name" value="HisKA"/>
    <property type="match status" value="1"/>
</dbReference>
<dbReference type="Proteomes" id="UP001317001">
    <property type="component" value="Chromosome"/>
</dbReference>
<dbReference type="PANTHER" id="PTHR43047">
    <property type="entry name" value="TWO-COMPONENT HISTIDINE PROTEIN KINASE"/>
    <property type="match status" value="1"/>
</dbReference>
<keyword evidence="4" id="KW-0808">Transferase</keyword>
<evidence type="ECO:0000256" key="2">
    <source>
        <dbReference type="ARBA" id="ARBA00012438"/>
    </source>
</evidence>
<dbReference type="InterPro" id="IPR005467">
    <property type="entry name" value="His_kinase_dom"/>
</dbReference>
<keyword evidence="7" id="KW-0472">Membrane</keyword>
<dbReference type="SUPFAM" id="SSF47384">
    <property type="entry name" value="Homodimeric domain of signal transducing histidine kinase"/>
    <property type="match status" value="1"/>
</dbReference>
<evidence type="ECO:0000256" key="7">
    <source>
        <dbReference type="SAM" id="Phobius"/>
    </source>
</evidence>
<dbReference type="InterPro" id="IPR003661">
    <property type="entry name" value="HisK_dim/P_dom"/>
</dbReference>
<evidence type="ECO:0000313" key="10">
    <source>
        <dbReference type="Proteomes" id="UP001317001"/>
    </source>
</evidence>
<feature type="domain" description="Histidine kinase" evidence="8">
    <location>
        <begin position="363"/>
        <end position="584"/>
    </location>
</feature>
<name>A0ABY5NVL2_9FLAO</name>
<dbReference type="SMART" id="SM00387">
    <property type="entry name" value="HATPase_c"/>
    <property type="match status" value="1"/>
</dbReference>
<reference evidence="9 10" key="1">
    <citation type="submission" date="2022-08" db="EMBL/GenBank/DDBJ databases">
        <title>Myroides zhujiangensis sp. nov., a novel bacterium isolated from sediment in the Pearl River Estuary.</title>
        <authorList>
            <person name="Cui L."/>
        </authorList>
    </citation>
    <scope>NUCLEOTIDE SEQUENCE [LARGE SCALE GENOMIC DNA]</scope>
    <source>
        <strain evidence="9 10">SCSIO 72103</strain>
    </source>
</reference>
<dbReference type="InterPro" id="IPR004358">
    <property type="entry name" value="Sig_transdc_His_kin-like_C"/>
</dbReference>
<dbReference type="PRINTS" id="PR00344">
    <property type="entry name" value="BCTRLSENSOR"/>
</dbReference>
<dbReference type="Pfam" id="PF02518">
    <property type="entry name" value="HATPase_c"/>
    <property type="match status" value="1"/>
</dbReference>
<dbReference type="Gene3D" id="1.10.287.130">
    <property type="match status" value="1"/>
</dbReference>
<evidence type="ECO:0000259" key="8">
    <source>
        <dbReference type="PROSITE" id="PS50109"/>
    </source>
</evidence>
<dbReference type="PROSITE" id="PS50109">
    <property type="entry name" value="HIS_KIN"/>
    <property type="match status" value="1"/>
</dbReference>
<keyword evidence="7" id="KW-1133">Transmembrane helix</keyword>
<evidence type="ECO:0000256" key="6">
    <source>
        <dbReference type="SAM" id="Coils"/>
    </source>
</evidence>
<dbReference type="EMBL" id="CP102382">
    <property type="protein sequence ID" value="UUV22364.1"/>
    <property type="molecule type" value="Genomic_DNA"/>
</dbReference>
<protein>
    <recommendedName>
        <fullName evidence="2">histidine kinase</fullName>
        <ecNumber evidence="2">2.7.13.3</ecNumber>
    </recommendedName>
</protein>
<dbReference type="InterPro" id="IPR003594">
    <property type="entry name" value="HATPase_dom"/>
</dbReference>
<gene>
    <name evidence="9" type="ORF">NPX36_04815</name>
</gene>
<evidence type="ECO:0000256" key="4">
    <source>
        <dbReference type="ARBA" id="ARBA00022679"/>
    </source>
</evidence>
<sequence length="591" mass="67652">MKEQKVDELNFTTGSFKYRKTVHYTLVVSVIFFQILLLVIVYNEIFNEPKLEELEAEIHISEQAKQFSDRTKSDYIAAQFNLQQYLQTKDEQYLVKYNDALDSLNKNIQNLVKTTDKSAGFSMYLRKDKNPKLSVENINSKIDSLRKIEIQPSIDFRAEAFKLNSIQFKDVIDSLNVETSVSVDSVERKGLFKRLGNAISGEVDVQKEKSNVVLTLRHGKKVSSGSIEEQIENLFQSTNEYYQKEFENYKRKLAAVNRKNSKNDTNFFNANTELLTYSNMLLTKYNDALVSFTNDARKKFQEQYHANKKIRNYAVIGLIFLMVLISILLAFLTRLAFGYEKRLEQAKQKIQQNLNFKNRIVGMISHEIRSPLNIISIYTRGISRQVQDEDVKESLKSIEATTQSLSLMANQILEFSKNENKKLTLNKTTFNLKTELDEILKSLAHFVSNNGNKLVINNSISHDVMLHSDSVKIHQLFYNIIGNANKFTKKGEIVANVAIEKIDEHTQNLKVSIKDNGAGISEKDLKHIFESYHQGKIAADVQNLGAGLGLNLCKEIVELFQGKISVTSKPNTETVVTFNLILDTQKKESKQ</sequence>
<feature type="transmembrane region" description="Helical" evidence="7">
    <location>
        <begin position="313"/>
        <end position="337"/>
    </location>
</feature>
<evidence type="ECO:0000313" key="9">
    <source>
        <dbReference type="EMBL" id="UUV22364.1"/>
    </source>
</evidence>
<keyword evidence="6" id="KW-0175">Coiled coil</keyword>
<organism evidence="9 10">
    <name type="scientific">Paenimyroides aestuarii</name>
    <dbReference type="NCBI Taxonomy" id="2968490"/>
    <lineage>
        <taxon>Bacteria</taxon>
        <taxon>Pseudomonadati</taxon>
        <taxon>Bacteroidota</taxon>
        <taxon>Flavobacteriia</taxon>
        <taxon>Flavobacteriales</taxon>
        <taxon>Flavobacteriaceae</taxon>
        <taxon>Paenimyroides</taxon>
    </lineage>
</organism>
<dbReference type="EC" id="2.7.13.3" evidence="2"/>
<comment type="catalytic activity">
    <reaction evidence="1">
        <text>ATP + protein L-histidine = ADP + protein N-phospho-L-histidine.</text>
        <dbReference type="EC" id="2.7.13.3"/>
    </reaction>
</comment>
<dbReference type="RefSeq" id="WP_257500281.1">
    <property type="nucleotide sequence ID" value="NZ_CP102382.1"/>
</dbReference>
<evidence type="ECO:0000256" key="3">
    <source>
        <dbReference type="ARBA" id="ARBA00022553"/>
    </source>
</evidence>
<feature type="transmembrane region" description="Helical" evidence="7">
    <location>
        <begin position="21"/>
        <end position="42"/>
    </location>
</feature>
<dbReference type="Gene3D" id="3.30.565.10">
    <property type="entry name" value="Histidine kinase-like ATPase, C-terminal domain"/>
    <property type="match status" value="1"/>
</dbReference>
<accession>A0ABY5NVL2</accession>
<keyword evidence="7" id="KW-0812">Transmembrane</keyword>
<keyword evidence="5 9" id="KW-0418">Kinase</keyword>
<evidence type="ECO:0000256" key="5">
    <source>
        <dbReference type="ARBA" id="ARBA00022777"/>
    </source>
</evidence>
<feature type="coiled-coil region" evidence="6">
    <location>
        <begin position="51"/>
        <end position="114"/>
    </location>
</feature>
<dbReference type="Pfam" id="PF00512">
    <property type="entry name" value="HisKA"/>
    <property type="match status" value="1"/>
</dbReference>